<reference evidence="3" key="1">
    <citation type="journal article" date="2014" name="PLoS ONE">
        <title>The genome and linkage map of the northern pike (Esox lucius): conserved synteny revealed between the salmonid sister group and the Neoteleostei.</title>
        <authorList>
            <person name="Rondeau E.B."/>
            <person name="Minkley D.R."/>
            <person name="Leong J.S."/>
            <person name="Messmer A.M."/>
            <person name="Jantzen J.R."/>
            <person name="von Schalburg K.R."/>
            <person name="Lemon C."/>
            <person name="Bird N.H."/>
            <person name="Koop B.F."/>
        </authorList>
    </citation>
    <scope>NUCLEOTIDE SEQUENCE</scope>
</reference>
<dbReference type="Ensembl" id="ENSELUT00000043565.3">
    <property type="protein sequence ID" value="ENSELUP00000025444.2"/>
    <property type="gene ID" value="ENSELUG00000024107.3"/>
</dbReference>
<dbReference type="PANTHER" id="PTHR38706:SF2">
    <property type="match status" value="1"/>
</dbReference>
<sequence length="222" mass="25885">MPVVQNINSLEDLRVSGFGRPRPRHGLQLLFWFAKNCVHFDNHNNMRVRCDPRRCEFGFHYFSNFEDILPALVYGGRQKYFEVGNLNTEMYPGADDLPLFVTERYNLHNPQSNKDRVIICLDQSYVTATYVSVHTEGDIRGSFDCVHTYRVSPGLIKIIQSSDLDLQMFLDRMGRQREHPSYVLQLQSKSHTDFNFCTFWEVPIIVLFLCILCILVAVKLQK</sequence>
<dbReference type="OMA" id="LYWFANI"/>
<proteinExistence type="predicted"/>
<reference evidence="2" key="4">
    <citation type="submission" date="2025-09" db="UniProtKB">
        <authorList>
            <consortium name="Ensembl"/>
        </authorList>
    </citation>
    <scope>IDENTIFICATION</scope>
</reference>
<dbReference type="AlphaFoldDB" id="A0A3P8Z9E3"/>
<feature type="transmembrane region" description="Helical" evidence="1">
    <location>
        <begin position="199"/>
        <end position="218"/>
    </location>
</feature>
<accession>A0A3P8Z9E3</accession>
<keyword evidence="1" id="KW-0812">Transmembrane</keyword>
<keyword evidence="1" id="KW-1133">Transmembrane helix</keyword>
<evidence type="ECO:0000313" key="3">
    <source>
        <dbReference type="Proteomes" id="UP000265140"/>
    </source>
</evidence>
<reference evidence="2" key="3">
    <citation type="submission" date="2025-08" db="UniProtKB">
        <authorList>
            <consortium name="Ensembl"/>
        </authorList>
    </citation>
    <scope>IDENTIFICATION</scope>
</reference>
<protein>
    <submittedName>
        <fullName evidence="2">Uncharacterized protein</fullName>
    </submittedName>
</protein>
<dbReference type="InParanoid" id="A0A3P8Z9E3"/>
<keyword evidence="1" id="KW-0472">Membrane</keyword>
<reference evidence="2" key="2">
    <citation type="submission" date="2020-02" db="EMBL/GenBank/DDBJ databases">
        <title>Esox lucius (northern pike) genome, fEsoLuc1, primary haplotype.</title>
        <authorList>
            <person name="Myers G."/>
            <person name="Karagic N."/>
            <person name="Meyer A."/>
            <person name="Pippel M."/>
            <person name="Reichard M."/>
            <person name="Winkler S."/>
            <person name="Tracey A."/>
            <person name="Sims Y."/>
            <person name="Howe K."/>
            <person name="Rhie A."/>
            <person name="Formenti G."/>
            <person name="Durbin R."/>
            <person name="Fedrigo O."/>
            <person name="Jarvis E.D."/>
        </authorList>
    </citation>
    <scope>NUCLEOTIDE SEQUENCE [LARGE SCALE GENOMIC DNA]</scope>
</reference>
<organism evidence="2 3">
    <name type="scientific">Esox lucius</name>
    <name type="common">Northern pike</name>
    <dbReference type="NCBI Taxonomy" id="8010"/>
    <lineage>
        <taxon>Eukaryota</taxon>
        <taxon>Metazoa</taxon>
        <taxon>Chordata</taxon>
        <taxon>Craniata</taxon>
        <taxon>Vertebrata</taxon>
        <taxon>Euteleostomi</taxon>
        <taxon>Actinopterygii</taxon>
        <taxon>Neopterygii</taxon>
        <taxon>Teleostei</taxon>
        <taxon>Protacanthopterygii</taxon>
        <taxon>Esociformes</taxon>
        <taxon>Esocidae</taxon>
        <taxon>Esox</taxon>
    </lineage>
</organism>
<name>A0A3P8Z9E3_ESOLU</name>
<dbReference type="PANTHER" id="PTHR38706">
    <property type="entry name" value="SI:CH211-198C19.1-RELATED"/>
    <property type="match status" value="1"/>
</dbReference>
<dbReference type="GeneTree" id="ENSGT00730000111690"/>
<evidence type="ECO:0000313" key="2">
    <source>
        <dbReference type="Ensembl" id="ENSELUP00000025444.2"/>
    </source>
</evidence>
<dbReference type="Proteomes" id="UP000265140">
    <property type="component" value="Chromosome 25"/>
</dbReference>
<dbReference type="Bgee" id="ENSELUG00000024107">
    <property type="expression patterns" value="Expressed in head kidney and 12 other cell types or tissues"/>
</dbReference>
<evidence type="ECO:0000256" key="1">
    <source>
        <dbReference type="SAM" id="Phobius"/>
    </source>
</evidence>
<keyword evidence="3" id="KW-1185">Reference proteome</keyword>